<evidence type="ECO:0000256" key="5">
    <source>
        <dbReference type="ARBA" id="ARBA00023014"/>
    </source>
</evidence>
<evidence type="ECO:0000256" key="2">
    <source>
        <dbReference type="ARBA" id="ARBA00022691"/>
    </source>
</evidence>
<dbReference type="InterPro" id="IPR058240">
    <property type="entry name" value="rSAM_sf"/>
</dbReference>
<dbReference type="GeneID" id="300209875"/>
<dbReference type="AlphaFoldDB" id="A0A1H1ZDI5"/>
<dbReference type="InterPro" id="IPR024032">
    <property type="entry name" value="rSAM_paired_HxsC"/>
</dbReference>
<dbReference type="PANTHER" id="PTHR11228:SF7">
    <property type="entry name" value="PQQA PEPTIDE CYCLASE"/>
    <property type="match status" value="1"/>
</dbReference>
<accession>A0A1H1ZDI5</accession>
<dbReference type="RefSeq" id="WP_172833058.1">
    <property type="nucleotide sequence ID" value="NZ_LT629777.1"/>
</dbReference>
<keyword evidence="8" id="KW-1185">Reference proteome</keyword>
<proteinExistence type="predicted"/>
<dbReference type="InterPro" id="IPR007197">
    <property type="entry name" value="rSAM"/>
</dbReference>
<evidence type="ECO:0000313" key="7">
    <source>
        <dbReference type="EMBL" id="SDT31841.1"/>
    </source>
</evidence>
<feature type="domain" description="Radical SAM core" evidence="6">
    <location>
        <begin position="113"/>
        <end position="331"/>
    </location>
</feature>
<keyword evidence="5" id="KW-0411">Iron-sulfur</keyword>
<dbReference type="InterPro" id="IPR013785">
    <property type="entry name" value="Aldolase_TIM"/>
</dbReference>
<dbReference type="Gene3D" id="3.20.20.70">
    <property type="entry name" value="Aldolase class I"/>
    <property type="match status" value="1"/>
</dbReference>
<evidence type="ECO:0000256" key="4">
    <source>
        <dbReference type="ARBA" id="ARBA00023004"/>
    </source>
</evidence>
<protein>
    <submittedName>
        <fullName evidence="7">His-Xaa-Ser system radical SAM maturase HxsC</fullName>
    </submittedName>
</protein>
<dbReference type="NCBIfam" id="TIGR03977">
    <property type="entry name" value="rSAM_pair_HxsC"/>
    <property type="match status" value="1"/>
</dbReference>
<dbReference type="SFLD" id="SFLDG01103">
    <property type="entry name" value="Uncharacterised_Radical_SAM_Su"/>
    <property type="match status" value="1"/>
</dbReference>
<dbReference type="SFLD" id="SFLDS00029">
    <property type="entry name" value="Radical_SAM"/>
    <property type="match status" value="1"/>
</dbReference>
<dbReference type="PANTHER" id="PTHR11228">
    <property type="entry name" value="RADICAL SAM DOMAIN PROTEIN"/>
    <property type="match status" value="1"/>
</dbReference>
<dbReference type="CDD" id="cd01335">
    <property type="entry name" value="Radical_SAM"/>
    <property type="match status" value="1"/>
</dbReference>
<dbReference type="Proteomes" id="UP000199524">
    <property type="component" value="Chromosome I"/>
</dbReference>
<organism evidence="7 8">
    <name type="scientific">Pseudomonas asplenii</name>
    <dbReference type="NCBI Taxonomy" id="53407"/>
    <lineage>
        <taxon>Bacteria</taxon>
        <taxon>Pseudomonadati</taxon>
        <taxon>Pseudomonadota</taxon>
        <taxon>Gammaproteobacteria</taxon>
        <taxon>Pseudomonadales</taxon>
        <taxon>Pseudomonadaceae</taxon>
        <taxon>Pseudomonas</taxon>
    </lineage>
</organism>
<sequence length="412" mass="46195">MLRLDTQFTIRNLDRHRIFKVISVQEMIEKGVKACAGDADLGDLLLWLDSAHSSDLHSLMAIPVGGFLLADDSFDDNHPSATLLSRPRDLEVVKPGDVVSVGPESNRVRVLYRRGSNSNLLFMTDRCNSLCLMCSQPPKDIDDRWHIDENLKLIELMDPGVEQLGISGGEPTLYRDGLLAIIAHAKAVLPEKSLHLLSNGRLLCDSSWIEDLKHVGHTQLTWGVPLYADNAADHDHVVQAPGAFSETIAGLYNLHRAGQRIEIRVVLSKLTATRLPELAHFIFRNLPFASHVALMGIENTGLAKKNYEMLWIDPADYQEQLKRAAWFLDIRGLAVSIYNLPLCVLDPVLRNFYRQSISDWKNLFIDACQSCAATESCAGFFKSHSERWQSRNIRALSREELITTQGAIYETA</sequence>
<dbReference type="SUPFAM" id="SSF102114">
    <property type="entry name" value="Radical SAM enzymes"/>
    <property type="match status" value="1"/>
</dbReference>
<keyword evidence="2" id="KW-0949">S-adenosyl-L-methionine</keyword>
<dbReference type="Pfam" id="PF04055">
    <property type="entry name" value="Radical_SAM"/>
    <property type="match status" value="1"/>
</dbReference>
<evidence type="ECO:0000256" key="3">
    <source>
        <dbReference type="ARBA" id="ARBA00022723"/>
    </source>
</evidence>
<dbReference type="GO" id="GO:0046872">
    <property type="term" value="F:metal ion binding"/>
    <property type="evidence" value="ECO:0007669"/>
    <property type="project" value="UniProtKB-KW"/>
</dbReference>
<name>A0A1H1ZDI5_9PSED</name>
<dbReference type="InterPro" id="IPR050377">
    <property type="entry name" value="Radical_SAM_PqqE_MftC-like"/>
</dbReference>
<evidence type="ECO:0000256" key="1">
    <source>
        <dbReference type="ARBA" id="ARBA00001966"/>
    </source>
</evidence>
<comment type="cofactor">
    <cofactor evidence="1">
        <name>[4Fe-4S] cluster</name>
        <dbReference type="ChEBI" id="CHEBI:49883"/>
    </cofactor>
</comment>
<reference evidence="8" key="1">
    <citation type="submission" date="2016-10" db="EMBL/GenBank/DDBJ databases">
        <authorList>
            <person name="Varghese N."/>
            <person name="Submissions S."/>
        </authorList>
    </citation>
    <scope>NUCLEOTIDE SEQUENCE [LARGE SCALE GENOMIC DNA]</scope>
    <source>
        <strain evidence="8">ATCC 23835</strain>
    </source>
</reference>
<dbReference type="EMBL" id="LT629777">
    <property type="protein sequence ID" value="SDT31841.1"/>
    <property type="molecule type" value="Genomic_DNA"/>
</dbReference>
<dbReference type="GO" id="GO:0051536">
    <property type="term" value="F:iron-sulfur cluster binding"/>
    <property type="evidence" value="ECO:0007669"/>
    <property type="project" value="UniProtKB-KW"/>
</dbReference>
<evidence type="ECO:0000313" key="8">
    <source>
        <dbReference type="Proteomes" id="UP000199524"/>
    </source>
</evidence>
<keyword evidence="3" id="KW-0479">Metal-binding</keyword>
<gene>
    <name evidence="7" type="ORF">SAMN05216598_5011</name>
</gene>
<keyword evidence="4" id="KW-0408">Iron</keyword>
<dbReference type="PROSITE" id="PS51918">
    <property type="entry name" value="RADICAL_SAM"/>
    <property type="match status" value="1"/>
</dbReference>
<dbReference type="GO" id="GO:0003824">
    <property type="term" value="F:catalytic activity"/>
    <property type="evidence" value="ECO:0007669"/>
    <property type="project" value="InterPro"/>
</dbReference>
<dbReference type="SFLD" id="SFLDG01067">
    <property type="entry name" value="SPASM/twitch_domain_containing"/>
    <property type="match status" value="1"/>
</dbReference>
<evidence type="ECO:0000259" key="6">
    <source>
        <dbReference type="PROSITE" id="PS51918"/>
    </source>
</evidence>